<gene>
    <name evidence="2" type="ORF">LMUP508_00879</name>
</gene>
<evidence type="ECO:0000313" key="3">
    <source>
        <dbReference type="Proteomes" id="UP000365705"/>
    </source>
</evidence>
<organism evidence="2 3">
    <name type="scientific">Limosilactobacillus mucosae</name>
    <name type="common">Lactobacillus mucosae</name>
    <dbReference type="NCBI Taxonomy" id="97478"/>
    <lineage>
        <taxon>Bacteria</taxon>
        <taxon>Bacillati</taxon>
        <taxon>Bacillota</taxon>
        <taxon>Bacilli</taxon>
        <taxon>Lactobacillales</taxon>
        <taxon>Lactobacillaceae</taxon>
        <taxon>Limosilactobacillus</taxon>
    </lineage>
</organism>
<comment type="similarity">
    <text evidence="1">Belongs to the UPF0751 family.</text>
</comment>
<dbReference type="Proteomes" id="UP000365705">
    <property type="component" value="Unassembled WGS sequence"/>
</dbReference>
<dbReference type="InterPro" id="IPR016772">
    <property type="entry name" value="UCP020408"/>
</dbReference>
<accession>A0A508YLJ3</accession>
<dbReference type="EMBL" id="CABFNH010000010">
    <property type="protein sequence ID" value="VTZ89754.1"/>
    <property type="molecule type" value="Genomic_DNA"/>
</dbReference>
<evidence type="ECO:0000256" key="1">
    <source>
        <dbReference type="ARBA" id="ARBA00007189"/>
    </source>
</evidence>
<dbReference type="AlphaFoldDB" id="A0A508YLJ3"/>
<protein>
    <recommendedName>
        <fullName evidence="4">DUF2325 domain-containing protein</fullName>
    </recommendedName>
</protein>
<evidence type="ECO:0000313" key="2">
    <source>
        <dbReference type="EMBL" id="VTZ89754.1"/>
    </source>
</evidence>
<proteinExistence type="inferred from homology"/>
<name>A0A508YLJ3_LIMMU</name>
<dbReference type="Pfam" id="PF10087">
    <property type="entry name" value="DUF2325"/>
    <property type="match status" value="1"/>
</dbReference>
<reference evidence="2 3" key="1">
    <citation type="submission" date="2019-06" db="EMBL/GenBank/DDBJ databases">
        <authorList>
            <person name="Rodrigo-Torres L."/>
            <person name="Arahal R. D."/>
            <person name="Lucena T."/>
        </authorList>
    </citation>
    <scope>NUCLEOTIDE SEQUENCE [LARGE SCALE GENOMIC DNA]</scope>
    <source>
        <strain evidence="2 3">INIA P508</strain>
    </source>
</reference>
<sequence length="118" mass="13311">MKEMQANIWTENRTKKYHAFDNLIQKKLKLDLHGQKVGVAIGNGQNGEMLKEVVKSYHGNPKLIDAFSGKRKTLRKQTKNLDILILVTAYASHPSSWVLNEACKDYGIKFAVSPKLAV</sequence>
<evidence type="ECO:0008006" key="4">
    <source>
        <dbReference type="Google" id="ProtNLM"/>
    </source>
</evidence>